<dbReference type="Pfam" id="PF00296">
    <property type="entry name" value="Bac_luciferase"/>
    <property type="match status" value="1"/>
</dbReference>
<dbReference type="InterPro" id="IPR036661">
    <property type="entry name" value="Luciferase-like_sf"/>
</dbReference>
<dbReference type="EMBL" id="CP133762">
    <property type="protein sequence ID" value="WMX44561.1"/>
    <property type="molecule type" value="Genomic_DNA"/>
</dbReference>
<dbReference type="CDD" id="cd01097">
    <property type="entry name" value="Tetrahydromethanopterin_reductase"/>
    <property type="match status" value="1"/>
</dbReference>
<keyword evidence="1" id="KW-0560">Oxidoreductase</keyword>
<accession>A0ABY9RQW2</accession>
<evidence type="ECO:0000259" key="3">
    <source>
        <dbReference type="Pfam" id="PF00296"/>
    </source>
</evidence>
<gene>
    <name evidence="4" type="ORF">RGF97_06410</name>
</gene>
<sequence>MRLGINLVPEDCARTAQEAERLGFDVAAAPEGFRSDAISVLGWVAARTTRIGLLSTVIQIPARTPVAMALAAATLDGLSGGRFRLGLGISNSHVTEGWHGAPFARPLARTREYVDVVRRVLAQEPVTYEGRHYALPLPGSDAGPFRLPGLVRRDLPVYLAAVGTRGLELTGEIADGWVGVFCTPEHTKRALDALHTGRRRAGREKDGFDAFLSAPAAVGEDVEAAAAPIRPYVARFMSLGDRESNFYFRLATQMGYAAAAEEVQDRFQAGDATGAARAVPLEFIDSTSLLGPPARIARRLTEYAAAGITTLGISPYADTTEARIAVMETVARAHREAGLPGTTTGMPGGDGVPAATGRPGREG</sequence>
<dbReference type="PANTHER" id="PTHR43244:SF1">
    <property type="entry name" value="5,10-METHYLENETETRAHYDROMETHANOPTERIN REDUCTASE"/>
    <property type="match status" value="1"/>
</dbReference>
<dbReference type="SUPFAM" id="SSF51679">
    <property type="entry name" value="Bacterial luciferase-like"/>
    <property type="match status" value="1"/>
</dbReference>
<dbReference type="InterPro" id="IPR011251">
    <property type="entry name" value="Luciferase-like_dom"/>
</dbReference>
<name>A0ABY9RQW2_9ACTN</name>
<dbReference type="Gene3D" id="3.20.20.30">
    <property type="entry name" value="Luciferase-like domain"/>
    <property type="match status" value="1"/>
</dbReference>
<evidence type="ECO:0000313" key="5">
    <source>
        <dbReference type="Proteomes" id="UP001250858"/>
    </source>
</evidence>
<proteinExistence type="predicted"/>
<dbReference type="RefSeq" id="WP_309548080.1">
    <property type="nucleotide sequence ID" value="NZ_CP133762.1"/>
</dbReference>
<feature type="region of interest" description="Disordered" evidence="2">
    <location>
        <begin position="338"/>
        <end position="363"/>
    </location>
</feature>
<evidence type="ECO:0000256" key="2">
    <source>
        <dbReference type="SAM" id="MobiDB-lite"/>
    </source>
</evidence>
<organism evidence="4 5">
    <name type="scientific">Streptomyces roseicoloratus</name>
    <dbReference type="NCBI Taxonomy" id="2508722"/>
    <lineage>
        <taxon>Bacteria</taxon>
        <taxon>Bacillati</taxon>
        <taxon>Actinomycetota</taxon>
        <taxon>Actinomycetes</taxon>
        <taxon>Kitasatosporales</taxon>
        <taxon>Streptomycetaceae</taxon>
        <taxon>Streptomyces</taxon>
    </lineage>
</organism>
<evidence type="ECO:0000313" key="4">
    <source>
        <dbReference type="EMBL" id="WMX44561.1"/>
    </source>
</evidence>
<keyword evidence="5" id="KW-1185">Reference proteome</keyword>
<protein>
    <submittedName>
        <fullName evidence="4">LLM class flavin-dependent oxidoreductase</fullName>
    </submittedName>
</protein>
<evidence type="ECO:0000256" key="1">
    <source>
        <dbReference type="ARBA" id="ARBA00023002"/>
    </source>
</evidence>
<feature type="domain" description="Luciferase-like" evidence="3">
    <location>
        <begin position="10"/>
        <end position="309"/>
    </location>
</feature>
<dbReference type="InterPro" id="IPR050564">
    <property type="entry name" value="F420-G6PD/mer"/>
</dbReference>
<dbReference type="Proteomes" id="UP001250858">
    <property type="component" value="Chromosome"/>
</dbReference>
<dbReference type="PANTHER" id="PTHR43244">
    <property type="match status" value="1"/>
</dbReference>
<reference evidence="4 5" key="1">
    <citation type="submission" date="2023-09" db="EMBL/GenBank/DDBJ databases">
        <title>Complete genome of Streptomyces roseicoloratus T14.</title>
        <authorList>
            <person name="Bashizi T."/>
            <person name="Kim M.-J."/>
            <person name="Lee G."/>
            <person name="Tagele S.B."/>
            <person name="Shin J.-H."/>
        </authorList>
    </citation>
    <scope>NUCLEOTIDE SEQUENCE [LARGE SCALE GENOMIC DNA]</scope>
    <source>
        <strain evidence="4 5">T14</strain>
    </source>
</reference>